<dbReference type="EMBL" id="MU150307">
    <property type="protein sequence ID" value="KAF9459943.1"/>
    <property type="molecule type" value="Genomic_DNA"/>
</dbReference>
<dbReference type="OrthoDB" id="3047466at2759"/>
<protein>
    <recommendedName>
        <fullName evidence="2">Cdc24/Scd1 N-terminal domain-containing protein</fullName>
    </recommendedName>
</protein>
<sequence length="406" mass="44937">MSKLRSSPNPNLNETSLDDPATSPVQDARQSVIQDEARRKASISIRGVGSKRRPATARPSTRLPSYAAEQLASSKSGPVDRRVASGGPDEVDHLPPKPWGDPPPYTPRQFASTKRRDRSDPLVESGDSDEVEHVPSDIDRYRLRPASRNPFFPTNSAPVINSSLMEPDLLKSPSRSRRLVPRSHEKNTPTPNLYTGAAGTSVAGSSYSEESSRDQHTISISSGKISASIPRLSTVVPNAEAMLTFLCSKLLLRLTHICGFDFYFSLLPSFEGNESSDPISQVRNLFSLGIPLCYIFDLLPAEEGFAKINMSRFNTEEFAANPTREKNRAISFFITRLSSEQVRWTIPDCVHFSITDISGPPDNLIKVVNTVNAIIEYLPPDGTFTVSRAPQILLQRQYNTRQPMRP</sequence>
<feature type="compositionally biased region" description="Pro residues" evidence="1">
    <location>
        <begin position="96"/>
        <end position="106"/>
    </location>
</feature>
<name>A0A9P5Y070_9AGAR</name>
<comment type="caution">
    <text evidence="3">The sequence shown here is derived from an EMBL/GenBank/DDBJ whole genome shotgun (WGS) entry which is preliminary data.</text>
</comment>
<evidence type="ECO:0000313" key="4">
    <source>
        <dbReference type="Proteomes" id="UP000807353"/>
    </source>
</evidence>
<keyword evidence="4" id="KW-1185">Reference proteome</keyword>
<proteinExistence type="predicted"/>
<evidence type="ECO:0000259" key="2">
    <source>
        <dbReference type="Pfam" id="PF06395"/>
    </source>
</evidence>
<feature type="domain" description="Cdc24/Scd1 N-terminal" evidence="2">
    <location>
        <begin position="277"/>
        <end position="374"/>
    </location>
</feature>
<dbReference type="InterPro" id="IPR010481">
    <property type="entry name" value="Cdc24/Scd1_N"/>
</dbReference>
<organism evidence="3 4">
    <name type="scientific">Collybia nuda</name>
    <dbReference type="NCBI Taxonomy" id="64659"/>
    <lineage>
        <taxon>Eukaryota</taxon>
        <taxon>Fungi</taxon>
        <taxon>Dikarya</taxon>
        <taxon>Basidiomycota</taxon>
        <taxon>Agaricomycotina</taxon>
        <taxon>Agaricomycetes</taxon>
        <taxon>Agaricomycetidae</taxon>
        <taxon>Agaricales</taxon>
        <taxon>Tricholomatineae</taxon>
        <taxon>Clitocybaceae</taxon>
        <taxon>Collybia</taxon>
    </lineage>
</organism>
<reference evidence="3" key="1">
    <citation type="submission" date="2020-11" db="EMBL/GenBank/DDBJ databases">
        <authorList>
            <consortium name="DOE Joint Genome Institute"/>
            <person name="Ahrendt S."/>
            <person name="Riley R."/>
            <person name="Andreopoulos W."/>
            <person name="Labutti K."/>
            <person name="Pangilinan J."/>
            <person name="Ruiz-Duenas F.J."/>
            <person name="Barrasa J.M."/>
            <person name="Sanchez-Garcia M."/>
            <person name="Camarero S."/>
            <person name="Miyauchi S."/>
            <person name="Serrano A."/>
            <person name="Linde D."/>
            <person name="Babiker R."/>
            <person name="Drula E."/>
            <person name="Ayuso-Fernandez I."/>
            <person name="Pacheco R."/>
            <person name="Padilla G."/>
            <person name="Ferreira P."/>
            <person name="Barriuso J."/>
            <person name="Kellner H."/>
            <person name="Castanera R."/>
            <person name="Alfaro M."/>
            <person name="Ramirez L."/>
            <person name="Pisabarro A.G."/>
            <person name="Kuo A."/>
            <person name="Tritt A."/>
            <person name="Lipzen A."/>
            <person name="He G."/>
            <person name="Yan M."/>
            <person name="Ng V."/>
            <person name="Cullen D."/>
            <person name="Martin F."/>
            <person name="Rosso M.-N."/>
            <person name="Henrissat B."/>
            <person name="Hibbett D."/>
            <person name="Martinez A.T."/>
            <person name="Grigoriev I.V."/>
        </authorList>
    </citation>
    <scope>NUCLEOTIDE SEQUENCE</scope>
    <source>
        <strain evidence="3">CBS 247.69</strain>
    </source>
</reference>
<feature type="compositionally biased region" description="Polar residues" evidence="1">
    <location>
        <begin position="1"/>
        <end position="15"/>
    </location>
</feature>
<feature type="compositionally biased region" description="Polar residues" evidence="1">
    <location>
        <begin position="23"/>
        <end position="33"/>
    </location>
</feature>
<feature type="region of interest" description="Disordered" evidence="1">
    <location>
        <begin position="1"/>
        <end position="137"/>
    </location>
</feature>
<accession>A0A9P5Y070</accession>
<gene>
    <name evidence="3" type="ORF">BDZ94DRAFT_1311912</name>
</gene>
<feature type="region of interest" description="Disordered" evidence="1">
    <location>
        <begin position="163"/>
        <end position="214"/>
    </location>
</feature>
<dbReference type="Proteomes" id="UP000807353">
    <property type="component" value="Unassembled WGS sequence"/>
</dbReference>
<dbReference type="AlphaFoldDB" id="A0A9P5Y070"/>
<dbReference type="Pfam" id="PF06395">
    <property type="entry name" value="CDC24"/>
    <property type="match status" value="1"/>
</dbReference>
<evidence type="ECO:0000256" key="1">
    <source>
        <dbReference type="SAM" id="MobiDB-lite"/>
    </source>
</evidence>
<evidence type="ECO:0000313" key="3">
    <source>
        <dbReference type="EMBL" id="KAF9459943.1"/>
    </source>
</evidence>